<protein>
    <submittedName>
        <fullName evidence="1">Uncharacterized protein</fullName>
    </submittedName>
</protein>
<keyword evidence="2" id="KW-1185">Reference proteome</keyword>
<proteinExistence type="predicted"/>
<name>K4FAV4_9CAUD</name>
<gene>
    <name evidence="1" type="ORF">GAP31_068</name>
</gene>
<accession>K4FAV4</accession>
<dbReference type="OrthoDB" id="32236at10239"/>
<evidence type="ECO:0000313" key="1">
    <source>
        <dbReference type="EMBL" id="AFC21249.1"/>
    </source>
</evidence>
<dbReference type="EMBL" id="JN882284">
    <property type="protein sequence ID" value="AFC21249.1"/>
    <property type="molecule type" value="Genomic_DNA"/>
</dbReference>
<dbReference type="GeneID" id="13993682"/>
<dbReference type="Proteomes" id="UP000000458">
    <property type="component" value="Segment"/>
</dbReference>
<sequence length="105" mass="12112">MTLQKMIAVRWATLNRLCPEDNLGYRTRPEQFRRGLAALEKAIEKHAIATIKDREGELCFVVAIDEGLYLDDREWLSVTYIKPSHGLTPHDHYSGYWLPAGITIR</sequence>
<evidence type="ECO:0000313" key="2">
    <source>
        <dbReference type="Proteomes" id="UP000000458"/>
    </source>
</evidence>
<reference evidence="1 2" key="1">
    <citation type="journal article" date="2012" name="J. Virol.">
        <title>Genome Sequence of Cronobacter sakazakii Myovirus vB_CsaM_GAP31.</title>
        <authorList>
            <person name="Abbasifar R."/>
            <person name="Kropinski A.M."/>
            <person name="Sabour P.M."/>
            <person name="Ackermann H.W."/>
            <person name="Alanis Villa A."/>
            <person name="Abbasifar A."/>
            <person name="Griffiths M.W."/>
        </authorList>
    </citation>
    <scope>NUCLEOTIDE SEQUENCE [LARGE SCALE GENOMIC DNA]</scope>
</reference>
<dbReference type="RefSeq" id="YP_006986904.1">
    <property type="nucleotide sequence ID" value="NC_019400.1"/>
</dbReference>
<dbReference type="KEGG" id="vg:13993682"/>
<organism evidence="1 2">
    <name type="scientific">Cronobacter phage vB_CsaM_GAP31</name>
    <dbReference type="NCBI Taxonomy" id="1141135"/>
    <lineage>
        <taxon>Viruses</taxon>
        <taxon>Duplodnaviria</taxon>
        <taxon>Heunggongvirae</taxon>
        <taxon>Uroviricota</taxon>
        <taxon>Caudoviricetes</taxon>
        <taxon>Vequintavirinae</taxon>
        <taxon>Seunavirus</taxon>
        <taxon>Seunavirus GAP31</taxon>
    </lineage>
</organism>